<organism evidence="2 3">
    <name type="scientific">Mesoterricola silvestris</name>
    <dbReference type="NCBI Taxonomy" id="2927979"/>
    <lineage>
        <taxon>Bacteria</taxon>
        <taxon>Pseudomonadati</taxon>
        <taxon>Acidobacteriota</taxon>
        <taxon>Holophagae</taxon>
        <taxon>Holophagales</taxon>
        <taxon>Holophagaceae</taxon>
        <taxon>Mesoterricola</taxon>
    </lineage>
</organism>
<dbReference type="KEGG" id="msil:METEAL_16860"/>
<dbReference type="EMBL" id="AP027080">
    <property type="protein sequence ID" value="BDU72512.1"/>
    <property type="molecule type" value="Genomic_DNA"/>
</dbReference>
<evidence type="ECO:0000313" key="3">
    <source>
        <dbReference type="Proteomes" id="UP001238179"/>
    </source>
</evidence>
<gene>
    <name evidence="2" type="ORF">METEAL_16860</name>
</gene>
<name>A0AA48GR60_9BACT</name>
<evidence type="ECO:0000256" key="1">
    <source>
        <dbReference type="SAM" id="Phobius"/>
    </source>
</evidence>
<keyword evidence="1" id="KW-0472">Membrane</keyword>
<dbReference type="Proteomes" id="UP001238179">
    <property type="component" value="Chromosome"/>
</dbReference>
<accession>A0AA48GR60</accession>
<dbReference type="AlphaFoldDB" id="A0AA48GR60"/>
<evidence type="ECO:0000313" key="2">
    <source>
        <dbReference type="EMBL" id="BDU72512.1"/>
    </source>
</evidence>
<protein>
    <submittedName>
        <fullName evidence="2">Uncharacterized protein</fullName>
    </submittedName>
</protein>
<keyword evidence="1" id="KW-1133">Transmembrane helix</keyword>
<proteinExistence type="predicted"/>
<reference evidence="3" key="1">
    <citation type="journal article" date="2023" name="Int. J. Syst. Evol. Microbiol.">
        <title>Mesoterricola silvestris gen. nov., sp. nov., Mesoterricola sediminis sp. nov., Geothrix oryzae sp. nov., Geothrix edaphica sp. nov., Geothrix rubra sp. nov., and Geothrix limicola sp. nov., six novel members of Acidobacteriota isolated from soils.</title>
        <authorList>
            <person name="Itoh H."/>
            <person name="Sugisawa Y."/>
            <person name="Mise K."/>
            <person name="Xu Z."/>
            <person name="Kuniyasu M."/>
            <person name="Ushijima N."/>
            <person name="Kawano K."/>
            <person name="Kobayashi E."/>
            <person name="Shiratori Y."/>
            <person name="Masuda Y."/>
            <person name="Senoo K."/>
        </authorList>
    </citation>
    <scope>NUCLEOTIDE SEQUENCE [LARGE SCALE GENOMIC DNA]</scope>
    <source>
        <strain evidence="3">W79</strain>
    </source>
</reference>
<sequence length="53" mass="5633">MKGLLGFFGMSLGGALGWWLGGLQSLTLAVVLSAVGSGLGLYWTRRLAEDYLE</sequence>
<feature type="transmembrane region" description="Helical" evidence="1">
    <location>
        <begin position="27"/>
        <end position="44"/>
    </location>
</feature>
<keyword evidence="1" id="KW-0812">Transmembrane</keyword>
<keyword evidence="3" id="KW-1185">Reference proteome</keyword>
<dbReference type="RefSeq" id="WP_316415420.1">
    <property type="nucleotide sequence ID" value="NZ_AP027080.1"/>
</dbReference>